<reference evidence="4" key="2">
    <citation type="submission" date="2024-06" db="EMBL/GenBank/DDBJ databases">
        <authorList>
            <person name="Plum-Jensen L.E."/>
            <person name="Schramm A."/>
            <person name="Marshall I.P.G."/>
        </authorList>
    </citation>
    <scope>NUCLEOTIDE SEQUENCE</scope>
    <source>
        <strain evidence="4">Rat1</strain>
    </source>
</reference>
<proteinExistence type="predicted"/>
<sequence length="215" mass="23255">MLNFLMEPANLPFSGALAVMISFVFLELLSLSLGAGISELIDSLFPDVDVDLELPDSSPSAFSQFLSWLRVGKVPLLMLLLVTLTAFGLSGLFLQALIQKMTGNLLPPFIALIPAGFCALPFTRVIGGLLHTYMPKDETSAVSEDSLIGRTAVILAGTARQGKPVQAKVQDEHQYTHYIMVEPEHAEEQLRAGQSVILSVKKGAFFQAIPEKTAP</sequence>
<dbReference type="InterPro" id="IPR010840">
    <property type="entry name" value="YqiJ_OB"/>
</dbReference>
<protein>
    <submittedName>
        <fullName evidence="4">YqiJ family protein</fullName>
    </submittedName>
</protein>
<dbReference type="Pfam" id="PF07290">
    <property type="entry name" value="YqiJ_OB"/>
    <property type="match status" value="1"/>
</dbReference>
<dbReference type="EMBL" id="CP159373">
    <property type="protein sequence ID" value="XCN75329.1"/>
    <property type="molecule type" value="Genomic_DNA"/>
</dbReference>
<reference evidence="4" key="1">
    <citation type="journal article" date="2024" name="Syst. Appl. Microbiol.">
        <title>First single-strain enrichments of Electrothrix cable bacteria, description of E. aestuarii sp. nov. and E. rattekaaiensis sp. nov., and proposal of a cable bacteria taxonomy following the rules of the SeqCode.</title>
        <authorList>
            <person name="Plum-Jensen L.E."/>
            <person name="Schramm A."/>
            <person name="Marshall I.P.G."/>
        </authorList>
    </citation>
    <scope>NUCLEOTIDE SEQUENCE</scope>
    <source>
        <strain evidence="4">Rat1</strain>
    </source>
</reference>
<gene>
    <name evidence="4" type="ORF">Q3M24_11560</name>
</gene>
<evidence type="ECO:0000256" key="1">
    <source>
        <dbReference type="SAM" id="Phobius"/>
    </source>
</evidence>
<evidence type="ECO:0000259" key="2">
    <source>
        <dbReference type="Pfam" id="PF07290"/>
    </source>
</evidence>
<feature type="transmembrane region" description="Helical" evidence="1">
    <location>
        <begin position="109"/>
        <end position="130"/>
    </location>
</feature>
<keyword evidence="1" id="KW-1133">Transmembrane helix</keyword>
<dbReference type="InterPro" id="IPR048376">
    <property type="entry name" value="YqiJ_N"/>
</dbReference>
<name>A0AAU8M196_9BACT</name>
<dbReference type="AlphaFoldDB" id="A0AAU8M196"/>
<keyword evidence="1" id="KW-0472">Membrane</keyword>
<organism evidence="4">
    <name type="scientific">Candidatus Electrothrix aestuarii</name>
    <dbReference type="NCBI Taxonomy" id="3062594"/>
    <lineage>
        <taxon>Bacteria</taxon>
        <taxon>Pseudomonadati</taxon>
        <taxon>Thermodesulfobacteriota</taxon>
        <taxon>Desulfobulbia</taxon>
        <taxon>Desulfobulbales</taxon>
        <taxon>Desulfobulbaceae</taxon>
        <taxon>Candidatus Electrothrix</taxon>
    </lineage>
</organism>
<dbReference type="Pfam" id="PF21001">
    <property type="entry name" value="YqiJ_N"/>
    <property type="match status" value="1"/>
</dbReference>
<evidence type="ECO:0000313" key="4">
    <source>
        <dbReference type="EMBL" id="XCN75329.1"/>
    </source>
</evidence>
<accession>A0AAU8M196</accession>
<dbReference type="KEGG" id="eaj:Q3M24_11560"/>
<feature type="domain" description="Inner membrane protein YqiJ OB-fold" evidence="2">
    <location>
        <begin position="146"/>
        <end position="209"/>
    </location>
</feature>
<evidence type="ECO:0000259" key="3">
    <source>
        <dbReference type="Pfam" id="PF21001"/>
    </source>
</evidence>
<feature type="domain" description="Inner membrane protein YqiJ N-terminal" evidence="3">
    <location>
        <begin position="10"/>
        <end position="124"/>
    </location>
</feature>
<feature type="transmembrane region" description="Helical" evidence="1">
    <location>
        <begin position="76"/>
        <end position="97"/>
    </location>
</feature>
<keyword evidence="1" id="KW-0812">Transmembrane</keyword>
<feature type="transmembrane region" description="Helical" evidence="1">
    <location>
        <begin position="12"/>
        <end position="35"/>
    </location>
</feature>